<accession>A0ABQ2JH03</accession>
<name>A0ABQ2JH03_9SPHN</name>
<proteinExistence type="predicted"/>
<protein>
    <recommendedName>
        <fullName evidence="4">Lipoprotein</fullName>
    </recommendedName>
</protein>
<evidence type="ECO:0000256" key="1">
    <source>
        <dbReference type="SAM" id="MobiDB-lite"/>
    </source>
</evidence>
<dbReference type="EMBL" id="BMLK01000006">
    <property type="protein sequence ID" value="GGN47370.1"/>
    <property type="molecule type" value="Genomic_DNA"/>
</dbReference>
<evidence type="ECO:0008006" key="4">
    <source>
        <dbReference type="Google" id="ProtNLM"/>
    </source>
</evidence>
<keyword evidence="3" id="KW-1185">Reference proteome</keyword>
<evidence type="ECO:0000313" key="3">
    <source>
        <dbReference type="Proteomes" id="UP000605099"/>
    </source>
</evidence>
<reference evidence="3" key="1">
    <citation type="journal article" date="2019" name="Int. J. Syst. Evol. Microbiol.">
        <title>The Global Catalogue of Microorganisms (GCM) 10K type strain sequencing project: providing services to taxonomists for standard genome sequencing and annotation.</title>
        <authorList>
            <consortium name="The Broad Institute Genomics Platform"/>
            <consortium name="The Broad Institute Genome Sequencing Center for Infectious Disease"/>
            <person name="Wu L."/>
            <person name="Ma J."/>
        </authorList>
    </citation>
    <scope>NUCLEOTIDE SEQUENCE [LARGE SCALE GENOMIC DNA]</scope>
    <source>
        <strain evidence="3">CGMCC 1.6784</strain>
    </source>
</reference>
<evidence type="ECO:0000313" key="2">
    <source>
        <dbReference type="EMBL" id="GGN47370.1"/>
    </source>
</evidence>
<organism evidence="2 3">
    <name type="scientific">Novosphingobium indicum</name>
    <dbReference type="NCBI Taxonomy" id="462949"/>
    <lineage>
        <taxon>Bacteria</taxon>
        <taxon>Pseudomonadati</taxon>
        <taxon>Pseudomonadota</taxon>
        <taxon>Alphaproteobacteria</taxon>
        <taxon>Sphingomonadales</taxon>
        <taxon>Sphingomonadaceae</taxon>
        <taxon>Novosphingobium</taxon>
    </lineage>
</organism>
<gene>
    <name evidence="2" type="ORF">GCM10011349_15590</name>
</gene>
<sequence length="281" mass="30152">MQTLSNGNAGRKVLTGFAVAALSLLAAACIFAPGAFTSRLDIRKDRSFSFRYTGEILMIPMMESSKSDKKATFKPDDCYDDDTYEKRDCTPAEIGDQKAQWEEENASKDKGKAQAAQMMLGGMDPSNPEAGKAMAEKLRRQTGWNKVEYMGEGKFDVDFAISGTLGHDFVFPTMEDFPVSNAFVQVSLRHDGSIRIDAPGFGPPSGSAAMAGMMSGMASTDKSDDSPTALADGTFTVLTDAQILANNTDEGPKSAPGGQALEWEINPRTKAAPTALLKMVD</sequence>
<dbReference type="Proteomes" id="UP000605099">
    <property type="component" value="Unassembled WGS sequence"/>
</dbReference>
<feature type="region of interest" description="Disordered" evidence="1">
    <location>
        <begin position="243"/>
        <end position="267"/>
    </location>
</feature>
<comment type="caution">
    <text evidence="2">The sequence shown here is derived from an EMBL/GenBank/DDBJ whole genome shotgun (WGS) entry which is preliminary data.</text>
</comment>
<dbReference type="RefSeq" id="WP_188819098.1">
    <property type="nucleotide sequence ID" value="NZ_BMLK01000006.1"/>
</dbReference>